<evidence type="ECO:0000256" key="1">
    <source>
        <dbReference type="SAM" id="Coils"/>
    </source>
</evidence>
<evidence type="ECO:0000256" key="2">
    <source>
        <dbReference type="SAM" id="MobiDB-lite"/>
    </source>
</evidence>
<keyword evidence="1" id="KW-0175">Coiled coil</keyword>
<keyword evidence="5" id="KW-1185">Reference proteome</keyword>
<feature type="chain" id="PRO_5025055647" evidence="3">
    <location>
        <begin position="24"/>
        <end position="195"/>
    </location>
</feature>
<feature type="signal peptide" evidence="3">
    <location>
        <begin position="1"/>
        <end position="23"/>
    </location>
</feature>
<protein>
    <submittedName>
        <fullName evidence="4">Uncharacterized protein</fullName>
    </submittedName>
</protein>
<dbReference type="EMBL" id="VZPB01000055">
    <property type="protein sequence ID" value="KAB0576706.1"/>
    <property type="molecule type" value="Genomic_DNA"/>
</dbReference>
<accession>A0A643FAI0</accession>
<comment type="caution">
    <text evidence="4">The sequence shown here is derived from an EMBL/GenBank/DDBJ whole genome shotgun (WGS) entry which is preliminary data.</text>
</comment>
<dbReference type="Proteomes" id="UP000430120">
    <property type="component" value="Unassembled WGS sequence"/>
</dbReference>
<dbReference type="OrthoDB" id="9181655at2"/>
<dbReference type="AlphaFoldDB" id="A0A643FAI0"/>
<dbReference type="PROSITE" id="PS51257">
    <property type="entry name" value="PROKAR_LIPOPROTEIN"/>
    <property type="match status" value="1"/>
</dbReference>
<dbReference type="RefSeq" id="WP_151125386.1">
    <property type="nucleotide sequence ID" value="NZ_VZPB01000055.1"/>
</dbReference>
<feature type="region of interest" description="Disordered" evidence="2">
    <location>
        <begin position="31"/>
        <end position="63"/>
    </location>
</feature>
<reference evidence="4 5" key="1">
    <citation type="submission" date="2019-09" db="EMBL/GenBank/DDBJ databases">
        <title>Draft genome sequences of 48 bacterial type strains from the CCUG.</title>
        <authorList>
            <person name="Tunovic T."/>
            <person name="Pineiro-Iglesias B."/>
            <person name="Unosson C."/>
            <person name="Inganas E."/>
            <person name="Ohlen M."/>
            <person name="Cardew S."/>
            <person name="Jensie-Markopoulos S."/>
            <person name="Salva-Serra F."/>
            <person name="Jaen-Luchoro D."/>
            <person name="Karlsson R."/>
            <person name="Svensson-Stadler L."/>
            <person name="Chun J."/>
            <person name="Moore E."/>
        </authorList>
    </citation>
    <scope>NUCLEOTIDE SEQUENCE [LARGE SCALE GENOMIC DNA]</scope>
    <source>
        <strain evidence="4 5">CCUG 30977</strain>
    </source>
</reference>
<evidence type="ECO:0000313" key="5">
    <source>
        <dbReference type="Proteomes" id="UP000430120"/>
    </source>
</evidence>
<gene>
    <name evidence="4" type="ORF">F7Q92_17520</name>
</gene>
<evidence type="ECO:0000313" key="4">
    <source>
        <dbReference type="EMBL" id="KAB0576706.1"/>
    </source>
</evidence>
<evidence type="ECO:0000256" key="3">
    <source>
        <dbReference type="SAM" id="SignalP"/>
    </source>
</evidence>
<sequence length="195" mass="20829">MSPPCRSVPLWTPCLLGLLLTLAGCDSLPPPPAGTPVTEPPPATTAAPACEPPATAPTHSDRDLAGRRLLQWQDELRNASGEPLPARIARLSADTPTPAHLVELGLALLHTRNPGDAARAQGLLEAVGKASGDEAAAWAPWARLLAGRAAEQRRLEEQSDRLAQQLRDSQRRIDQLSEKLEALKAIERSLGPKRP</sequence>
<name>A0A643FAI0_IDEDE</name>
<organism evidence="4 5">
    <name type="scientific">Ideonella dechloratans</name>
    <dbReference type="NCBI Taxonomy" id="36863"/>
    <lineage>
        <taxon>Bacteria</taxon>
        <taxon>Pseudomonadati</taxon>
        <taxon>Pseudomonadota</taxon>
        <taxon>Betaproteobacteria</taxon>
        <taxon>Burkholderiales</taxon>
        <taxon>Sphaerotilaceae</taxon>
        <taxon>Ideonella</taxon>
    </lineage>
</organism>
<feature type="coiled-coil region" evidence="1">
    <location>
        <begin position="148"/>
        <end position="186"/>
    </location>
</feature>
<feature type="compositionally biased region" description="Pro residues" evidence="2">
    <location>
        <begin position="31"/>
        <end position="43"/>
    </location>
</feature>
<keyword evidence="3" id="KW-0732">Signal</keyword>
<proteinExistence type="predicted"/>